<keyword evidence="3 5" id="KW-0371">Homeobox</keyword>
<dbReference type="GO" id="GO:0000981">
    <property type="term" value="F:DNA-binding transcription factor activity, RNA polymerase II-specific"/>
    <property type="evidence" value="ECO:0007669"/>
    <property type="project" value="InterPro"/>
</dbReference>
<feature type="DNA-binding region" description="Homeobox" evidence="5">
    <location>
        <begin position="61"/>
        <end position="120"/>
    </location>
</feature>
<proteinExistence type="predicted"/>
<dbReference type="AlphaFoldDB" id="A0A2T3ACT2"/>
<dbReference type="Pfam" id="PF00046">
    <property type="entry name" value="Homeodomain"/>
    <property type="match status" value="1"/>
</dbReference>
<evidence type="ECO:0000256" key="2">
    <source>
        <dbReference type="ARBA" id="ARBA00023125"/>
    </source>
</evidence>
<feature type="compositionally biased region" description="Polar residues" evidence="7">
    <location>
        <begin position="547"/>
        <end position="557"/>
    </location>
</feature>
<dbReference type="Gene3D" id="1.10.10.60">
    <property type="entry name" value="Homeodomain-like"/>
    <property type="match status" value="1"/>
</dbReference>
<dbReference type="InParanoid" id="A0A2T3ACT2"/>
<dbReference type="SMART" id="SM00389">
    <property type="entry name" value="HOX"/>
    <property type="match status" value="1"/>
</dbReference>
<dbReference type="Proteomes" id="UP000241462">
    <property type="component" value="Unassembled WGS sequence"/>
</dbReference>
<feature type="region of interest" description="Disordered" evidence="7">
    <location>
        <begin position="156"/>
        <end position="200"/>
    </location>
</feature>
<keyword evidence="4 5" id="KW-0539">Nucleus</keyword>
<dbReference type="InterPro" id="IPR001356">
    <property type="entry name" value="HD"/>
</dbReference>
<dbReference type="CDD" id="cd00086">
    <property type="entry name" value="homeodomain"/>
    <property type="match status" value="1"/>
</dbReference>
<dbReference type="PROSITE" id="PS50071">
    <property type="entry name" value="HOMEOBOX_2"/>
    <property type="match status" value="1"/>
</dbReference>
<feature type="compositionally biased region" description="Basic and acidic residues" evidence="7">
    <location>
        <begin position="257"/>
        <end position="266"/>
    </location>
</feature>
<keyword evidence="2 5" id="KW-0238">DNA-binding</keyword>
<evidence type="ECO:0000256" key="4">
    <source>
        <dbReference type="ARBA" id="ARBA00023242"/>
    </source>
</evidence>
<dbReference type="EMBL" id="KZ678410">
    <property type="protein sequence ID" value="PSR92071.1"/>
    <property type="molecule type" value="Genomic_DNA"/>
</dbReference>
<evidence type="ECO:0000256" key="5">
    <source>
        <dbReference type="PROSITE-ProRule" id="PRU00108"/>
    </source>
</evidence>
<sequence>MSSQPPSPAAHPASSQQHSDSSTHISSSPRSTQESTVHCAESQDRTDPDSSFQSNASERHPKGKRKRTAAKDKAILEAAYNANPKPDKAARLDIVKRVSLNEKEVQIWFQNRRQNDRRKSRPLSPQEIAALQYGSMQVLPESHAAAPYTVNVPPGSGLPAAHNSPVPLRSVADTHDASPRADIAHPRPEAMEHAVEPTEVHDIRRQSAVSVGTPGGPSSSQPVEVTAGHAPQLYRSNSVGYFASRLHAGTALQPHRQSPDSYRHEFMPAPRPSSASTHPVLPPPQSSKFRLSMSMEGKAELIPQPSPPRLSPTALSENSVPLDRPHQHRSHSVAGSITLPPISTLTASLEATDTPTAQSHVLQQPQPRLHPRLYRSRSRDVHLWELACEANSVELRDELTTYAERESSGSAIAAISLLRTLSSNAHSPALNLNGNALQPNSNKRNARHNAHHHHQQQQQHAKKPKLGRASSSVARLQNNFMNMTANEIIVRRNDEGVDEEDDLKKVKMSMLVSSGGHDSDKENWSPGKPSVFRGLQPGGGRRPLPSAPTSKSLSTQNGRRRVLQDGMNRGMLGRSSTAPAARRKKGELPIAIFEDNVVEMHVSSSDEEHGHHPPERNEVTDDEVERFMRGEVSPSKKGAASAIAGLLALSQGHWR</sequence>
<evidence type="ECO:0000256" key="1">
    <source>
        <dbReference type="ARBA" id="ARBA00004123"/>
    </source>
</evidence>
<name>A0A2T3ACT2_9PEZI</name>
<evidence type="ECO:0000256" key="7">
    <source>
        <dbReference type="SAM" id="MobiDB-lite"/>
    </source>
</evidence>
<feature type="region of interest" description="Disordered" evidence="7">
    <location>
        <begin position="513"/>
        <end position="586"/>
    </location>
</feature>
<gene>
    <name evidence="9" type="ORF">BD289DRAFT_481221</name>
</gene>
<organism evidence="9 10">
    <name type="scientific">Coniella lustricola</name>
    <dbReference type="NCBI Taxonomy" id="2025994"/>
    <lineage>
        <taxon>Eukaryota</taxon>
        <taxon>Fungi</taxon>
        <taxon>Dikarya</taxon>
        <taxon>Ascomycota</taxon>
        <taxon>Pezizomycotina</taxon>
        <taxon>Sordariomycetes</taxon>
        <taxon>Sordariomycetidae</taxon>
        <taxon>Diaporthales</taxon>
        <taxon>Schizoparmaceae</taxon>
        <taxon>Coniella</taxon>
    </lineage>
</organism>
<evidence type="ECO:0000259" key="8">
    <source>
        <dbReference type="PROSITE" id="PS50071"/>
    </source>
</evidence>
<feature type="region of interest" description="Disordered" evidence="7">
    <location>
        <begin position="301"/>
        <end position="332"/>
    </location>
</feature>
<dbReference type="InterPro" id="IPR017970">
    <property type="entry name" value="Homeobox_CS"/>
</dbReference>
<dbReference type="GO" id="GO:0005634">
    <property type="term" value="C:nucleus"/>
    <property type="evidence" value="ECO:0007669"/>
    <property type="project" value="UniProtKB-SubCell"/>
</dbReference>
<feature type="compositionally biased region" description="Basic and acidic residues" evidence="7">
    <location>
        <begin position="172"/>
        <end position="200"/>
    </location>
</feature>
<dbReference type="PROSITE" id="PS00027">
    <property type="entry name" value="HOMEOBOX_1"/>
    <property type="match status" value="1"/>
</dbReference>
<comment type="subcellular location">
    <subcellularLocation>
        <location evidence="1 5 6">Nucleus</location>
    </subcellularLocation>
</comment>
<dbReference type="PANTHER" id="PTHR24323:SF7">
    <property type="entry name" value="HOMEOBOX DOMAIN-CONTAINING PROTEIN"/>
    <property type="match status" value="1"/>
</dbReference>
<feature type="region of interest" description="Disordered" evidence="7">
    <location>
        <begin position="602"/>
        <end position="623"/>
    </location>
</feature>
<dbReference type="SUPFAM" id="SSF46689">
    <property type="entry name" value="Homeodomain-like"/>
    <property type="match status" value="1"/>
</dbReference>
<accession>A0A2T3ACT2</accession>
<feature type="compositionally biased region" description="Basic and acidic residues" evidence="7">
    <location>
        <begin position="604"/>
        <end position="623"/>
    </location>
</feature>
<reference evidence="9 10" key="1">
    <citation type="journal article" date="2018" name="Mycol. Prog.">
        <title>Coniella lustricola, a new species from submerged detritus.</title>
        <authorList>
            <person name="Raudabaugh D.B."/>
            <person name="Iturriaga T."/>
            <person name="Carver A."/>
            <person name="Mondo S."/>
            <person name="Pangilinan J."/>
            <person name="Lipzen A."/>
            <person name="He G."/>
            <person name="Amirebrahimi M."/>
            <person name="Grigoriev I.V."/>
            <person name="Miller A.N."/>
        </authorList>
    </citation>
    <scope>NUCLEOTIDE SEQUENCE [LARGE SCALE GENOMIC DNA]</scope>
    <source>
        <strain evidence="9 10">B22-T-1</strain>
    </source>
</reference>
<evidence type="ECO:0000256" key="3">
    <source>
        <dbReference type="ARBA" id="ARBA00023155"/>
    </source>
</evidence>
<dbReference type="InterPro" id="IPR051775">
    <property type="entry name" value="Homeobox_domain"/>
</dbReference>
<protein>
    <recommendedName>
        <fullName evidence="8">Homeobox domain-containing protein</fullName>
    </recommendedName>
</protein>
<dbReference type="OrthoDB" id="6159439at2759"/>
<feature type="region of interest" description="Disordered" evidence="7">
    <location>
        <begin position="251"/>
        <end position="287"/>
    </location>
</feature>
<feature type="domain" description="Homeobox" evidence="8">
    <location>
        <begin position="59"/>
        <end position="119"/>
    </location>
</feature>
<dbReference type="STRING" id="2025994.A0A2T3ACT2"/>
<feature type="compositionally biased region" description="Basic residues" evidence="7">
    <location>
        <begin position="444"/>
        <end position="466"/>
    </location>
</feature>
<evidence type="ECO:0000313" key="9">
    <source>
        <dbReference type="EMBL" id="PSR92071.1"/>
    </source>
</evidence>
<feature type="region of interest" description="Disordered" evidence="7">
    <location>
        <begin position="1"/>
        <end position="88"/>
    </location>
</feature>
<keyword evidence="10" id="KW-1185">Reference proteome</keyword>
<dbReference type="InterPro" id="IPR009057">
    <property type="entry name" value="Homeodomain-like_sf"/>
</dbReference>
<feature type="region of interest" description="Disordered" evidence="7">
    <location>
        <begin position="429"/>
        <end position="471"/>
    </location>
</feature>
<feature type="compositionally biased region" description="Polar residues" evidence="7">
    <location>
        <begin position="429"/>
        <end position="441"/>
    </location>
</feature>
<feature type="compositionally biased region" description="Low complexity" evidence="7">
    <location>
        <begin position="10"/>
        <end position="31"/>
    </location>
</feature>
<evidence type="ECO:0000313" key="10">
    <source>
        <dbReference type="Proteomes" id="UP000241462"/>
    </source>
</evidence>
<evidence type="ECO:0000256" key="6">
    <source>
        <dbReference type="RuleBase" id="RU000682"/>
    </source>
</evidence>
<dbReference type="GO" id="GO:0000976">
    <property type="term" value="F:transcription cis-regulatory region binding"/>
    <property type="evidence" value="ECO:0007669"/>
    <property type="project" value="TreeGrafter"/>
</dbReference>
<dbReference type="PANTHER" id="PTHR24323">
    <property type="entry name" value="CEH-10 HOMEODOMAIN-CONTAINING HOMOLOG"/>
    <property type="match status" value="1"/>
</dbReference>